<feature type="transmembrane region" description="Helical" evidence="6">
    <location>
        <begin position="134"/>
        <end position="152"/>
    </location>
</feature>
<feature type="transmembrane region" description="Helical" evidence="6">
    <location>
        <begin position="271"/>
        <end position="290"/>
    </location>
</feature>
<dbReference type="PANTHER" id="PTHR43124">
    <property type="entry name" value="PURINE EFFLUX PUMP PBUE"/>
    <property type="match status" value="1"/>
</dbReference>
<keyword evidence="5 6" id="KW-0472">Membrane</keyword>
<feature type="transmembrane region" description="Helical" evidence="6">
    <location>
        <begin position="207"/>
        <end position="223"/>
    </location>
</feature>
<dbReference type="GO" id="GO:0022857">
    <property type="term" value="F:transmembrane transporter activity"/>
    <property type="evidence" value="ECO:0007669"/>
    <property type="project" value="InterPro"/>
</dbReference>
<feature type="domain" description="Major facilitator superfamily (MFS) profile" evidence="7">
    <location>
        <begin position="9"/>
        <end position="380"/>
    </location>
</feature>
<dbReference type="RefSeq" id="WP_188940422.1">
    <property type="nucleotide sequence ID" value="NZ_BMNA01000002.1"/>
</dbReference>
<dbReference type="InterPro" id="IPR050189">
    <property type="entry name" value="MFS_Efflux_Transporters"/>
</dbReference>
<feature type="transmembrane region" description="Helical" evidence="6">
    <location>
        <begin position="76"/>
        <end position="95"/>
    </location>
</feature>
<evidence type="ECO:0000256" key="4">
    <source>
        <dbReference type="ARBA" id="ARBA00022989"/>
    </source>
</evidence>
<feature type="transmembrane region" description="Helical" evidence="6">
    <location>
        <begin position="331"/>
        <end position="349"/>
    </location>
</feature>
<protein>
    <submittedName>
        <fullName evidence="8">MFS transporter</fullName>
    </submittedName>
</protein>
<evidence type="ECO:0000256" key="1">
    <source>
        <dbReference type="ARBA" id="ARBA00004651"/>
    </source>
</evidence>
<feature type="transmembrane region" description="Helical" evidence="6">
    <location>
        <begin position="101"/>
        <end position="122"/>
    </location>
</feature>
<evidence type="ECO:0000256" key="3">
    <source>
        <dbReference type="ARBA" id="ARBA00022692"/>
    </source>
</evidence>
<feature type="transmembrane region" description="Helical" evidence="6">
    <location>
        <begin position="48"/>
        <end position="69"/>
    </location>
</feature>
<dbReference type="InterPro" id="IPR011701">
    <property type="entry name" value="MFS"/>
</dbReference>
<feature type="transmembrane region" description="Helical" evidence="6">
    <location>
        <begin position="296"/>
        <end position="319"/>
    </location>
</feature>
<proteinExistence type="predicted"/>
<dbReference type="Pfam" id="PF07690">
    <property type="entry name" value="MFS_1"/>
    <property type="match status" value="1"/>
</dbReference>
<feature type="transmembrane region" description="Helical" evidence="6">
    <location>
        <begin position="243"/>
        <end position="264"/>
    </location>
</feature>
<dbReference type="InterPro" id="IPR020846">
    <property type="entry name" value="MFS_dom"/>
</dbReference>
<dbReference type="PROSITE" id="PS50850">
    <property type="entry name" value="MFS"/>
    <property type="match status" value="1"/>
</dbReference>
<dbReference type="GO" id="GO:0005886">
    <property type="term" value="C:plasma membrane"/>
    <property type="evidence" value="ECO:0007669"/>
    <property type="project" value="UniProtKB-SubCell"/>
</dbReference>
<dbReference type="PANTHER" id="PTHR43124:SF3">
    <property type="entry name" value="CHLORAMPHENICOL EFFLUX PUMP RV0191"/>
    <property type="match status" value="1"/>
</dbReference>
<evidence type="ECO:0000256" key="5">
    <source>
        <dbReference type="ARBA" id="ARBA00023136"/>
    </source>
</evidence>
<comment type="subcellular location">
    <subcellularLocation>
        <location evidence="1">Cell membrane</location>
        <topology evidence="1">Multi-pass membrane protein</topology>
    </subcellularLocation>
</comment>
<evidence type="ECO:0000259" key="7">
    <source>
        <dbReference type="PROSITE" id="PS50850"/>
    </source>
</evidence>
<dbReference type="PROSITE" id="PS51257">
    <property type="entry name" value="PROKAR_LIPOPROTEIN"/>
    <property type="match status" value="1"/>
</dbReference>
<dbReference type="Proteomes" id="UP000655208">
    <property type="component" value="Unassembled WGS sequence"/>
</dbReference>
<keyword evidence="2" id="KW-1003">Cell membrane</keyword>
<feature type="transmembrane region" description="Helical" evidence="6">
    <location>
        <begin position="164"/>
        <end position="186"/>
    </location>
</feature>
<dbReference type="Gene3D" id="1.20.1250.20">
    <property type="entry name" value="MFS general substrate transporter like domains"/>
    <property type="match status" value="1"/>
</dbReference>
<dbReference type="CDD" id="cd17324">
    <property type="entry name" value="MFS_NepI_like"/>
    <property type="match status" value="1"/>
</dbReference>
<sequence>MTGSRLPVAALAVMAACVFFAITTEVLPVGLLPVIGRGLGTDESRTGLLVSGYAVVVAATSIPLTALTVRWPRRRVLCVLLLGYAAANAATAAAGDFWTALVARLLGGVAHAGFFSVVFAAAISMVPTERAGRAVAIVSAGNALGLAAGIPLGTAVGTALGWRWAFACCAAVLLLLAVVALLVVPADGPARSGTGPAPMRDVLRRRPMQLVAAAVVVVTLGHYTPYTYISPLLLHRGVDLYDVGLVLFGYGAAGVVGLVLAGVVADRHPRAGLQSAVLVLSASLLVLAVWGTIGGAVAAVLGWGLAFGALPTLIQSVALTASPRFPDAATAVVNATFNVGIAGGAFLGGRELLVAAPPVLALTGAGLGALSVLLFRRAAGLPPPTPAATPLVPPPAGS</sequence>
<reference evidence="8" key="1">
    <citation type="journal article" date="2014" name="Int. J. Syst. Evol. Microbiol.">
        <title>Complete genome sequence of Corynebacterium casei LMG S-19264T (=DSM 44701T), isolated from a smear-ripened cheese.</title>
        <authorList>
            <consortium name="US DOE Joint Genome Institute (JGI-PGF)"/>
            <person name="Walter F."/>
            <person name="Albersmeier A."/>
            <person name="Kalinowski J."/>
            <person name="Ruckert C."/>
        </authorList>
    </citation>
    <scope>NUCLEOTIDE SEQUENCE</scope>
    <source>
        <strain evidence="8">CGMCC 4.7308</strain>
    </source>
</reference>
<reference evidence="8" key="2">
    <citation type="submission" date="2020-09" db="EMBL/GenBank/DDBJ databases">
        <authorList>
            <person name="Sun Q."/>
            <person name="Zhou Y."/>
        </authorList>
    </citation>
    <scope>NUCLEOTIDE SEQUENCE</scope>
    <source>
        <strain evidence="8">CGMCC 4.7308</strain>
    </source>
</reference>
<keyword evidence="4 6" id="KW-1133">Transmembrane helix</keyword>
<organism evidence="8 9">
    <name type="scientific">Nakamurella endophytica</name>
    <dbReference type="NCBI Taxonomy" id="1748367"/>
    <lineage>
        <taxon>Bacteria</taxon>
        <taxon>Bacillati</taxon>
        <taxon>Actinomycetota</taxon>
        <taxon>Actinomycetes</taxon>
        <taxon>Nakamurellales</taxon>
        <taxon>Nakamurellaceae</taxon>
        <taxon>Nakamurella</taxon>
    </lineage>
</organism>
<name>A0A917WCT4_9ACTN</name>
<dbReference type="AlphaFoldDB" id="A0A917WCT4"/>
<comment type="caution">
    <text evidence="8">The sequence shown here is derived from an EMBL/GenBank/DDBJ whole genome shotgun (WGS) entry which is preliminary data.</text>
</comment>
<gene>
    <name evidence="8" type="ORF">GCM10011594_10200</name>
</gene>
<keyword evidence="9" id="KW-1185">Reference proteome</keyword>
<keyword evidence="3 6" id="KW-0812">Transmembrane</keyword>
<feature type="transmembrane region" description="Helical" evidence="6">
    <location>
        <begin position="355"/>
        <end position="375"/>
    </location>
</feature>
<dbReference type="EMBL" id="BMNA01000002">
    <property type="protein sequence ID" value="GGL92409.1"/>
    <property type="molecule type" value="Genomic_DNA"/>
</dbReference>
<evidence type="ECO:0000256" key="2">
    <source>
        <dbReference type="ARBA" id="ARBA00022475"/>
    </source>
</evidence>
<dbReference type="InterPro" id="IPR036259">
    <property type="entry name" value="MFS_trans_sf"/>
</dbReference>
<evidence type="ECO:0000313" key="9">
    <source>
        <dbReference type="Proteomes" id="UP000655208"/>
    </source>
</evidence>
<dbReference type="SUPFAM" id="SSF103473">
    <property type="entry name" value="MFS general substrate transporter"/>
    <property type="match status" value="1"/>
</dbReference>
<accession>A0A917WCT4</accession>
<evidence type="ECO:0000256" key="6">
    <source>
        <dbReference type="SAM" id="Phobius"/>
    </source>
</evidence>
<evidence type="ECO:0000313" key="8">
    <source>
        <dbReference type="EMBL" id="GGL92409.1"/>
    </source>
</evidence>